<name>K1LL78_9BACL</name>
<reference evidence="1 2" key="1">
    <citation type="journal article" date="2012" name="J. Bacteriol.">
        <title>Draft Genome Sequence of Bacillus isronensis Strain B3W22, Isolated from the Upper Atmosphere.</title>
        <authorList>
            <person name="Shivaji S."/>
            <person name="Ara S."/>
            <person name="Singh S.K."/>
            <person name="Bandi S."/>
            <person name="Singh A."/>
            <person name="Pinnaka A.K."/>
        </authorList>
    </citation>
    <scope>NUCLEOTIDE SEQUENCE [LARGE SCALE GENOMIC DNA]</scope>
    <source>
        <strain evidence="1 2">B3W22</strain>
    </source>
</reference>
<proteinExistence type="predicted"/>
<accession>K1LL78</accession>
<evidence type="ECO:0000313" key="1">
    <source>
        <dbReference type="EMBL" id="EKB45049.1"/>
    </source>
</evidence>
<organism evidence="1 2">
    <name type="scientific">Solibacillus isronensis B3W22</name>
    <dbReference type="NCBI Taxonomy" id="1224748"/>
    <lineage>
        <taxon>Bacteria</taxon>
        <taxon>Bacillati</taxon>
        <taxon>Bacillota</taxon>
        <taxon>Bacilli</taxon>
        <taxon>Bacillales</taxon>
        <taxon>Caryophanaceae</taxon>
        <taxon>Solibacillus</taxon>
    </lineage>
</organism>
<keyword evidence="2" id="KW-1185">Reference proteome</keyword>
<dbReference type="AlphaFoldDB" id="K1LL78"/>
<protein>
    <submittedName>
        <fullName evidence="1">Uncharacterized protein</fullName>
    </submittedName>
</protein>
<dbReference type="EMBL" id="AMCK01000010">
    <property type="protein sequence ID" value="EKB45049.1"/>
    <property type="molecule type" value="Genomic_DNA"/>
</dbReference>
<dbReference type="Proteomes" id="UP000004738">
    <property type="component" value="Unassembled WGS sequence"/>
</dbReference>
<comment type="caution">
    <text evidence="1">The sequence shown here is derived from an EMBL/GenBank/DDBJ whole genome shotgun (WGS) entry which is preliminary data.</text>
</comment>
<sequence length="32" mass="3719">MLLTELNQMIEYIEDDLTNDLSLYPCTKAEQA</sequence>
<gene>
    <name evidence="1" type="ORF">B857_02171</name>
</gene>
<evidence type="ECO:0000313" key="2">
    <source>
        <dbReference type="Proteomes" id="UP000004738"/>
    </source>
</evidence>